<dbReference type="EMBL" id="JAAVNE010000005">
    <property type="protein sequence ID" value="NKC30213.1"/>
    <property type="molecule type" value="Genomic_DNA"/>
</dbReference>
<organism evidence="2 3">
    <name type="scientific">Falsiroseomonas selenitidurans</name>
    <dbReference type="NCBI Taxonomy" id="2716335"/>
    <lineage>
        <taxon>Bacteria</taxon>
        <taxon>Pseudomonadati</taxon>
        <taxon>Pseudomonadota</taxon>
        <taxon>Alphaproteobacteria</taxon>
        <taxon>Acetobacterales</taxon>
        <taxon>Roseomonadaceae</taxon>
        <taxon>Falsiroseomonas</taxon>
    </lineage>
</organism>
<dbReference type="Proteomes" id="UP000787635">
    <property type="component" value="Unassembled WGS sequence"/>
</dbReference>
<name>A0ABX1DZC2_9PROT</name>
<reference evidence="2 3" key="1">
    <citation type="submission" date="2020-03" db="EMBL/GenBank/DDBJ databases">
        <title>Roseomonas selenitidurans sp. nov. isolated from urban soil.</title>
        <authorList>
            <person name="Liu H."/>
        </authorList>
    </citation>
    <scope>NUCLEOTIDE SEQUENCE [LARGE SCALE GENOMIC DNA]</scope>
    <source>
        <strain evidence="2 3">BU-1</strain>
    </source>
</reference>
<keyword evidence="3" id="KW-1185">Reference proteome</keyword>
<dbReference type="SUPFAM" id="SSF55166">
    <property type="entry name" value="Hedgehog/DD-peptidase"/>
    <property type="match status" value="1"/>
</dbReference>
<evidence type="ECO:0000313" key="3">
    <source>
        <dbReference type="Proteomes" id="UP000787635"/>
    </source>
</evidence>
<comment type="caution">
    <text evidence="2">The sequence shown here is derived from an EMBL/GenBank/DDBJ whole genome shotgun (WGS) entry which is preliminary data.</text>
</comment>
<feature type="domain" description="Peptidase M15C" evidence="1">
    <location>
        <begin position="56"/>
        <end position="118"/>
    </location>
</feature>
<evidence type="ECO:0000313" key="2">
    <source>
        <dbReference type="EMBL" id="NKC30213.1"/>
    </source>
</evidence>
<proteinExistence type="predicted"/>
<dbReference type="Gene3D" id="3.30.1380.10">
    <property type="match status" value="1"/>
</dbReference>
<gene>
    <name evidence="2" type="ORF">HEQ75_05025</name>
</gene>
<sequence length="125" mass="13872">MAPELLTPRDLERLRGVHPDLVRVIRRARRDAAFFVIEGVRSAERQRVLVAGGASRTQNSRHLTGHAVDLGPIPLDWQNIDSFRAIARVVQAAAEAEGVSIRWGGSFTGFFDGPHFELTWAAYPV</sequence>
<dbReference type="CDD" id="cd14845">
    <property type="entry name" value="L-Ala-D-Glu_peptidase_like"/>
    <property type="match status" value="1"/>
</dbReference>
<dbReference type="InterPro" id="IPR009045">
    <property type="entry name" value="Zn_M74/Hedgehog-like"/>
</dbReference>
<evidence type="ECO:0000259" key="1">
    <source>
        <dbReference type="Pfam" id="PF13539"/>
    </source>
</evidence>
<accession>A0ABX1DZC2</accession>
<dbReference type="InterPro" id="IPR039561">
    <property type="entry name" value="Peptidase_M15C"/>
</dbReference>
<protein>
    <submittedName>
        <fullName evidence="2">M15 family metallopeptidase</fullName>
    </submittedName>
</protein>
<dbReference type="Pfam" id="PF13539">
    <property type="entry name" value="Peptidase_M15_4"/>
    <property type="match status" value="1"/>
</dbReference>